<dbReference type="Proteomes" id="UP000326912">
    <property type="component" value="Unassembled WGS sequence"/>
</dbReference>
<reference evidence="5 6" key="1">
    <citation type="submission" date="2019-10" db="EMBL/GenBank/DDBJ databases">
        <title>Dictyobacter vulcani sp. nov., within the class Ktedonobacteria, isolated from soil of volcanic Mt. Zao.</title>
        <authorList>
            <person name="Zheng Y."/>
            <person name="Wang C.M."/>
            <person name="Sakai Y."/>
            <person name="Abe K."/>
            <person name="Yokota A."/>
            <person name="Yabe S."/>
        </authorList>
    </citation>
    <scope>NUCLEOTIDE SEQUENCE [LARGE SCALE GENOMIC DNA]</scope>
    <source>
        <strain evidence="5 6">W12</strain>
    </source>
</reference>
<name>A0A5J4KVK0_9CHLR</name>
<proteinExistence type="inferred from homology"/>
<evidence type="ECO:0000256" key="1">
    <source>
        <dbReference type="ARBA" id="ARBA00005336"/>
    </source>
</evidence>
<dbReference type="GO" id="GO:0005975">
    <property type="term" value="P:carbohydrate metabolic process"/>
    <property type="evidence" value="ECO:0007669"/>
    <property type="project" value="InterPro"/>
</dbReference>
<protein>
    <recommendedName>
        <fullName evidence="4">Glycoside hydrolase family 3 N-terminal domain-containing protein</fullName>
    </recommendedName>
</protein>
<evidence type="ECO:0000313" key="6">
    <source>
        <dbReference type="Proteomes" id="UP000326912"/>
    </source>
</evidence>
<comment type="similarity">
    <text evidence="1">Belongs to the glycosyl hydrolase 3 family.</text>
</comment>
<organism evidence="5 6">
    <name type="scientific">Dictyobacter vulcani</name>
    <dbReference type="NCBI Taxonomy" id="2607529"/>
    <lineage>
        <taxon>Bacteria</taxon>
        <taxon>Bacillati</taxon>
        <taxon>Chloroflexota</taxon>
        <taxon>Ktedonobacteria</taxon>
        <taxon>Ktedonobacterales</taxon>
        <taxon>Dictyobacteraceae</taxon>
        <taxon>Dictyobacter</taxon>
    </lineage>
</organism>
<dbReference type="PANTHER" id="PTHR30480:SF16">
    <property type="entry name" value="GLYCOSIDE HYDROLASE FAMILY 3 DOMAIN PROTEIN"/>
    <property type="match status" value="1"/>
</dbReference>
<dbReference type="Gene3D" id="3.20.20.300">
    <property type="entry name" value="Glycoside hydrolase, family 3, N-terminal domain"/>
    <property type="match status" value="1"/>
</dbReference>
<dbReference type="GO" id="GO:0009254">
    <property type="term" value="P:peptidoglycan turnover"/>
    <property type="evidence" value="ECO:0007669"/>
    <property type="project" value="TreeGrafter"/>
</dbReference>
<dbReference type="GO" id="GO:0004553">
    <property type="term" value="F:hydrolase activity, hydrolyzing O-glycosyl compounds"/>
    <property type="evidence" value="ECO:0007669"/>
    <property type="project" value="InterPro"/>
</dbReference>
<dbReference type="InterPro" id="IPR036962">
    <property type="entry name" value="Glyco_hydro_3_N_sf"/>
</dbReference>
<comment type="caution">
    <text evidence="5">The sequence shown here is derived from an EMBL/GenBank/DDBJ whole genome shotgun (WGS) entry which is preliminary data.</text>
</comment>
<dbReference type="InterPro" id="IPR001764">
    <property type="entry name" value="Glyco_hydro_3_N"/>
</dbReference>
<dbReference type="PANTHER" id="PTHR30480">
    <property type="entry name" value="BETA-HEXOSAMINIDASE-RELATED"/>
    <property type="match status" value="1"/>
</dbReference>
<accession>A0A5J4KVK0</accession>
<keyword evidence="6" id="KW-1185">Reference proteome</keyword>
<dbReference type="InterPro" id="IPR050226">
    <property type="entry name" value="NagZ_Beta-hexosaminidase"/>
</dbReference>
<feature type="domain" description="Glycoside hydrolase family 3 N-terminal" evidence="4">
    <location>
        <begin position="12"/>
        <end position="108"/>
    </location>
</feature>
<evidence type="ECO:0000256" key="3">
    <source>
        <dbReference type="ARBA" id="ARBA00023295"/>
    </source>
</evidence>
<dbReference type="AlphaFoldDB" id="A0A5J4KVK0"/>
<evidence type="ECO:0000256" key="2">
    <source>
        <dbReference type="ARBA" id="ARBA00022801"/>
    </source>
</evidence>
<keyword evidence="3" id="KW-0326">Glycosidase</keyword>
<dbReference type="EMBL" id="BKZW01000005">
    <property type="protein sequence ID" value="GER91985.1"/>
    <property type="molecule type" value="Genomic_DNA"/>
</dbReference>
<keyword evidence="2" id="KW-0378">Hydrolase</keyword>
<gene>
    <name evidence="5" type="ORF">KDW_61470</name>
</gene>
<evidence type="ECO:0000313" key="5">
    <source>
        <dbReference type="EMBL" id="GER91985.1"/>
    </source>
</evidence>
<sequence length="117" mass="13044">MSSRKRWIPIRPLNFHPKVVHYLRNNLNFNGVIITDGLYMKGLYNGVVPTSDQFTQTCVQAIKAGNDMIEGPSTPEQITSILAALNASIQDGSLPQSQVDQSVTRILQMKIKYGIIK</sequence>
<dbReference type="SUPFAM" id="SSF51445">
    <property type="entry name" value="(Trans)glycosidases"/>
    <property type="match status" value="1"/>
</dbReference>
<dbReference type="InterPro" id="IPR017853">
    <property type="entry name" value="GH"/>
</dbReference>
<dbReference type="Pfam" id="PF00933">
    <property type="entry name" value="Glyco_hydro_3"/>
    <property type="match status" value="1"/>
</dbReference>
<evidence type="ECO:0000259" key="4">
    <source>
        <dbReference type="Pfam" id="PF00933"/>
    </source>
</evidence>